<keyword evidence="3" id="KW-1185">Reference proteome</keyword>
<protein>
    <submittedName>
        <fullName evidence="2">Host attachment protein</fullName>
    </submittedName>
</protein>
<evidence type="ECO:0000313" key="3">
    <source>
        <dbReference type="Proteomes" id="UP000634206"/>
    </source>
</evidence>
<dbReference type="Pfam" id="PF10116">
    <property type="entry name" value="Host_attach"/>
    <property type="match status" value="1"/>
</dbReference>
<dbReference type="EMBL" id="JAENIG010000008">
    <property type="protein sequence ID" value="MBK1855725.1"/>
    <property type="molecule type" value="Genomic_DNA"/>
</dbReference>
<dbReference type="AlphaFoldDB" id="A0AAE2SCL4"/>
<proteinExistence type="predicted"/>
<comment type="caution">
    <text evidence="2">The sequence shown here is derived from an EMBL/GenBank/DDBJ whole genome shotgun (WGS) entry which is preliminary data.</text>
</comment>
<dbReference type="InterPro" id="IPR019291">
    <property type="entry name" value="Host_attachment_protein"/>
</dbReference>
<accession>A0AAE2SCL4</accession>
<organism evidence="2 3">
    <name type="scientific">Oceaniferula flava</name>
    <dbReference type="NCBI Taxonomy" id="2800421"/>
    <lineage>
        <taxon>Bacteria</taxon>
        <taxon>Pseudomonadati</taxon>
        <taxon>Verrucomicrobiota</taxon>
        <taxon>Verrucomicrobiia</taxon>
        <taxon>Verrucomicrobiales</taxon>
        <taxon>Verrucomicrobiaceae</taxon>
        <taxon>Oceaniferula</taxon>
    </lineage>
</organism>
<feature type="region of interest" description="Disordered" evidence="1">
    <location>
        <begin position="45"/>
        <end position="74"/>
    </location>
</feature>
<sequence length="153" mass="17014">MANTLNSYQRLLVLTDLGKIRVLGFTEPSDDPTEKIHLTELAEEELEAPRGAKTTDTPGKFNRGYEAGEGDAMSHAETKLDVEVEKRSINQVANEICSKVMSHGCKHFILAAPQEHLKRLVAEMTPDCKALMVESHGLDLTKEKLPALENRFL</sequence>
<evidence type="ECO:0000256" key="1">
    <source>
        <dbReference type="SAM" id="MobiDB-lite"/>
    </source>
</evidence>
<dbReference type="Proteomes" id="UP000634206">
    <property type="component" value="Unassembled WGS sequence"/>
</dbReference>
<reference evidence="2" key="1">
    <citation type="submission" date="2021-01" db="EMBL/GenBank/DDBJ databases">
        <title>Modified the classification status of verrucomicrobia.</title>
        <authorList>
            <person name="Feng X."/>
        </authorList>
    </citation>
    <scope>NUCLEOTIDE SEQUENCE</scope>
    <source>
        <strain evidence="2">5K15</strain>
    </source>
</reference>
<gene>
    <name evidence="2" type="ORF">JIN83_12190</name>
</gene>
<evidence type="ECO:0000313" key="2">
    <source>
        <dbReference type="EMBL" id="MBK1855725.1"/>
    </source>
</evidence>
<dbReference type="RefSeq" id="WP_309490338.1">
    <property type="nucleotide sequence ID" value="NZ_JAENIG010000008.1"/>
</dbReference>
<name>A0AAE2SCL4_9BACT</name>